<feature type="domain" description="CRISPR-associated endonuclease Cas9 REC lobe" evidence="1">
    <location>
        <begin position="181"/>
        <end position="381"/>
    </location>
</feature>
<evidence type="ECO:0008006" key="5">
    <source>
        <dbReference type="Google" id="ProtNLM"/>
    </source>
</evidence>
<dbReference type="Pfam" id="PF16592">
    <property type="entry name" value="Cas9_REC"/>
    <property type="match status" value="1"/>
</dbReference>
<dbReference type="Gene3D" id="3.30.420.10">
    <property type="entry name" value="Ribonuclease H-like superfamily/Ribonuclease H"/>
    <property type="match status" value="1"/>
</dbReference>
<dbReference type="NCBIfam" id="TIGR01865">
    <property type="entry name" value="cas_Csn1"/>
    <property type="match status" value="1"/>
</dbReference>
<evidence type="ECO:0000259" key="2">
    <source>
        <dbReference type="Pfam" id="PF16593"/>
    </source>
</evidence>
<reference evidence="3" key="1">
    <citation type="submission" date="2022-05" db="EMBL/GenBank/DDBJ databases">
        <authorList>
            <person name="Oliphant S.A."/>
            <person name="Watson-Haigh N.S."/>
            <person name="Sumby K.M."/>
            <person name="Gardner J.M."/>
            <person name="Jiranek V."/>
        </authorList>
    </citation>
    <scope>NUCLEOTIDE SEQUENCE</scope>
    <source>
        <strain evidence="3">KI4_A6</strain>
    </source>
</reference>
<evidence type="ECO:0000313" key="3">
    <source>
        <dbReference type="EMBL" id="USS90223.1"/>
    </source>
</evidence>
<dbReference type="EMBL" id="CP097121">
    <property type="protein sequence ID" value="USS90223.1"/>
    <property type="molecule type" value="Genomic_DNA"/>
</dbReference>
<accession>A0ABY5BX52</accession>
<dbReference type="RefSeq" id="WP_252794638.1">
    <property type="nucleotide sequence ID" value="NZ_CP097121.1"/>
</dbReference>
<gene>
    <name evidence="3" type="ORF">M3M37_05105</name>
</gene>
<name>A0ABY5BX52_9LACO</name>
<evidence type="ECO:0000259" key="1">
    <source>
        <dbReference type="Pfam" id="PF16592"/>
    </source>
</evidence>
<sequence>MKKDVPYNLGLDIGTSSIGWAITDENNRLISVKGHYGIGARLFSEGQSAADRRGFRTTRRRLSRRKWRLRLLDEIFDAPIAEVDQSFYPRLRQSSVSPLDPTKKQEFAGNILFDDPDFTDQDYHHQYPTIYHLRHDLATEDQKFDVRLIYLAVHHLIKYRGHFLNKADADKFKGGEIDLASAFSQLNEIFAMKQRDGLELKTTGVNQWVATLTDKKLSKSDRQKQIAGEIFVKGDKDQNQANKKVATELLKAILGLKAKFNVIFGIQAAANAKEFSLTFNSDDFDDKIADLGSQITDEDQEILAILQKLYFAVDLAGILQNSEDGSMYESVSAAMMGRYKQHCHDLSRLKRMAEQLKQAGKKQPAKALKQAYADYVDGEISSYKKNSVG</sequence>
<dbReference type="InterPro" id="IPR032239">
    <property type="entry name" value="Cas9-BH"/>
</dbReference>
<protein>
    <recommendedName>
        <fullName evidence="5">Type II CRISPR RNA-guided endonuclease Cas9</fullName>
    </recommendedName>
</protein>
<dbReference type="InterPro" id="IPR028629">
    <property type="entry name" value="Cas9"/>
</dbReference>
<dbReference type="InterPro" id="IPR032240">
    <property type="entry name" value="Cas9_REC"/>
</dbReference>
<evidence type="ECO:0000313" key="4">
    <source>
        <dbReference type="Proteomes" id="UP001056164"/>
    </source>
</evidence>
<proteinExistence type="predicted"/>
<feature type="domain" description="CRISPR-associated endonuclease Cas9 bridge helix" evidence="2">
    <location>
        <begin position="52"/>
        <end position="84"/>
    </location>
</feature>
<dbReference type="InterPro" id="IPR036397">
    <property type="entry name" value="RNaseH_sf"/>
</dbReference>
<keyword evidence="4" id="KW-1185">Reference proteome</keyword>
<dbReference type="Proteomes" id="UP001056164">
    <property type="component" value="Chromosome"/>
</dbReference>
<organism evidence="3 4">
    <name type="scientific">Fructilactobacillus carniphilus</name>
    <dbReference type="NCBI Taxonomy" id="2940297"/>
    <lineage>
        <taxon>Bacteria</taxon>
        <taxon>Bacillati</taxon>
        <taxon>Bacillota</taxon>
        <taxon>Bacilli</taxon>
        <taxon>Lactobacillales</taxon>
        <taxon>Lactobacillaceae</taxon>
        <taxon>Fructilactobacillus</taxon>
    </lineage>
</organism>
<dbReference type="Pfam" id="PF16593">
    <property type="entry name" value="Cas9-BH"/>
    <property type="match status" value="1"/>
</dbReference>